<reference evidence="5" key="1">
    <citation type="submission" date="2023-03" db="EMBL/GenBank/DDBJ databases">
        <title>Massive genome expansion in bonnet fungi (Mycena s.s.) driven by repeated elements and novel gene families across ecological guilds.</title>
        <authorList>
            <consortium name="Lawrence Berkeley National Laboratory"/>
            <person name="Harder C.B."/>
            <person name="Miyauchi S."/>
            <person name="Viragh M."/>
            <person name="Kuo A."/>
            <person name="Thoen E."/>
            <person name="Andreopoulos B."/>
            <person name="Lu D."/>
            <person name="Skrede I."/>
            <person name="Drula E."/>
            <person name="Henrissat B."/>
            <person name="Morin E."/>
            <person name="Kohler A."/>
            <person name="Barry K."/>
            <person name="LaButti K."/>
            <person name="Morin E."/>
            <person name="Salamov A."/>
            <person name="Lipzen A."/>
            <person name="Mereny Z."/>
            <person name="Hegedus B."/>
            <person name="Baldrian P."/>
            <person name="Stursova M."/>
            <person name="Weitz H."/>
            <person name="Taylor A."/>
            <person name="Grigoriev I.V."/>
            <person name="Nagy L.G."/>
            <person name="Martin F."/>
            <person name="Kauserud H."/>
        </authorList>
    </citation>
    <scope>NUCLEOTIDE SEQUENCE</scope>
    <source>
        <strain evidence="5">9144</strain>
    </source>
</reference>
<dbReference type="AlphaFoldDB" id="A0AAD6V8S5"/>
<dbReference type="PANTHER" id="PTHR43747:SF5">
    <property type="entry name" value="FAD-BINDING DOMAIN-CONTAINING PROTEIN"/>
    <property type="match status" value="1"/>
</dbReference>
<dbReference type="InterPro" id="IPR006905">
    <property type="entry name" value="Flavin_halogenase"/>
</dbReference>
<dbReference type="GO" id="GO:0140907">
    <property type="term" value="F:flavin-dependent halogenase activity"/>
    <property type="evidence" value="ECO:0007669"/>
    <property type="project" value="UniProtKB-ARBA"/>
</dbReference>
<evidence type="ECO:0000313" key="5">
    <source>
        <dbReference type="EMBL" id="KAJ7206028.1"/>
    </source>
</evidence>
<dbReference type="InterPro" id="IPR050816">
    <property type="entry name" value="Flavin-dep_Halogenase_NPB"/>
</dbReference>
<comment type="catalytic activity">
    <reaction evidence="4">
        <text>melleolide F + FADH2 + chloride + O2 = 6'-chloromelleolide F + FAD + 2 H2O + H(+)</text>
        <dbReference type="Rhea" id="RHEA:67160"/>
        <dbReference type="ChEBI" id="CHEBI:15377"/>
        <dbReference type="ChEBI" id="CHEBI:15378"/>
        <dbReference type="ChEBI" id="CHEBI:15379"/>
        <dbReference type="ChEBI" id="CHEBI:17996"/>
        <dbReference type="ChEBI" id="CHEBI:57692"/>
        <dbReference type="ChEBI" id="CHEBI:58307"/>
        <dbReference type="ChEBI" id="CHEBI:167712"/>
        <dbReference type="ChEBI" id="CHEBI:167713"/>
    </reaction>
    <physiologicalReaction direction="left-to-right" evidence="4">
        <dbReference type="Rhea" id="RHEA:67161"/>
    </physiologicalReaction>
</comment>
<organism evidence="5 6">
    <name type="scientific">Mycena pura</name>
    <dbReference type="NCBI Taxonomy" id="153505"/>
    <lineage>
        <taxon>Eukaryota</taxon>
        <taxon>Fungi</taxon>
        <taxon>Dikarya</taxon>
        <taxon>Basidiomycota</taxon>
        <taxon>Agaricomycotina</taxon>
        <taxon>Agaricomycetes</taxon>
        <taxon>Agaricomycetidae</taxon>
        <taxon>Agaricales</taxon>
        <taxon>Marasmiineae</taxon>
        <taxon>Mycenaceae</taxon>
        <taxon>Mycena</taxon>
    </lineage>
</organism>
<name>A0AAD6V8S5_9AGAR</name>
<sequence length="544" mass="59357">MNLFTNPQVPSHAQILVIGGGPGGSYAASALAREGLDVVLLEASKFPRYHIGESMLPSLRHFLRFIGAEDKVEMHGFQRKPGAAILFNQWKQEGYTNFGKGNHSWNVDRATFDEILLRHAEECGAKVYEEHPVNAITFAEGSDHRPIGAAFTTSTGEACSITFDYLVDASGRAGIMSTKYLKNRHMNETLKNIACWGYWSGAGMYAPGTDRHNAPWFEALTGNGWAWFIPLAGKVSVGIVMDSKISAAKKAAGSSAAEDGKRHTLQDHYLAQLAFVPRLRQLLQGAELVVDPSGQTPVVRSASDFSYTATRYSGDHFRLVGDASAFIDPFFSSGVHLAVSGGLTAAVTIAASIRQHCNEQEAGMFHDHKVAVSYTRFLLTVMGAYKQIRNQQVAVLSDIDETNFDRAFDLIRPVIQGTADAGQVLTEDELQKAMARRSNIDPDFVTHIFVPTDPEMQQAVNTRLGIDLLAPSTPIFSKDQIARLSAGDQEAEYVLNQANATKAISDFYSGPDRLLGEVVHGLVGSTKVGSLGLVRIPQQEVRRK</sequence>
<dbReference type="GO" id="GO:0004497">
    <property type="term" value="F:monooxygenase activity"/>
    <property type="evidence" value="ECO:0007669"/>
    <property type="project" value="UniProtKB-KW"/>
</dbReference>
<dbReference type="Proteomes" id="UP001219525">
    <property type="component" value="Unassembled WGS sequence"/>
</dbReference>
<evidence type="ECO:0000313" key="6">
    <source>
        <dbReference type="Proteomes" id="UP001219525"/>
    </source>
</evidence>
<dbReference type="PRINTS" id="PR00420">
    <property type="entry name" value="RNGMNOXGNASE"/>
</dbReference>
<evidence type="ECO:0000256" key="1">
    <source>
        <dbReference type="ARBA" id="ARBA00005706"/>
    </source>
</evidence>
<comment type="caution">
    <text evidence="5">The sequence shown here is derived from an EMBL/GenBank/DDBJ whole genome shotgun (WGS) entry which is preliminary data.</text>
</comment>
<evidence type="ECO:0000256" key="3">
    <source>
        <dbReference type="ARBA" id="ARBA00023033"/>
    </source>
</evidence>
<keyword evidence="3" id="KW-0503">Monooxygenase</keyword>
<keyword evidence="2" id="KW-0560">Oxidoreductase</keyword>
<evidence type="ECO:0000256" key="2">
    <source>
        <dbReference type="ARBA" id="ARBA00023002"/>
    </source>
</evidence>
<dbReference type="SUPFAM" id="SSF51905">
    <property type="entry name" value="FAD/NAD(P)-binding domain"/>
    <property type="match status" value="1"/>
</dbReference>
<dbReference type="GO" id="GO:0044550">
    <property type="term" value="P:secondary metabolite biosynthetic process"/>
    <property type="evidence" value="ECO:0007669"/>
    <property type="project" value="UniProtKB-ARBA"/>
</dbReference>
<comment type="similarity">
    <text evidence="1">Belongs to the flavin-dependent halogenase family.</text>
</comment>
<keyword evidence="6" id="KW-1185">Reference proteome</keyword>
<dbReference type="Pfam" id="PF04820">
    <property type="entry name" value="Trp_halogenase"/>
    <property type="match status" value="2"/>
</dbReference>
<dbReference type="EMBL" id="JARJCW010000041">
    <property type="protein sequence ID" value="KAJ7206028.1"/>
    <property type="molecule type" value="Genomic_DNA"/>
</dbReference>
<protein>
    <recommendedName>
        <fullName evidence="7">Halogenase</fullName>
    </recommendedName>
</protein>
<dbReference type="Gene3D" id="3.50.50.60">
    <property type="entry name" value="FAD/NAD(P)-binding domain"/>
    <property type="match status" value="1"/>
</dbReference>
<evidence type="ECO:0008006" key="7">
    <source>
        <dbReference type="Google" id="ProtNLM"/>
    </source>
</evidence>
<gene>
    <name evidence="5" type="ORF">GGX14DRAFT_367523</name>
</gene>
<proteinExistence type="inferred from homology"/>
<evidence type="ECO:0000256" key="4">
    <source>
        <dbReference type="ARBA" id="ARBA00049364"/>
    </source>
</evidence>
<dbReference type="PANTHER" id="PTHR43747">
    <property type="entry name" value="FAD-BINDING PROTEIN"/>
    <property type="match status" value="1"/>
</dbReference>
<accession>A0AAD6V8S5</accession>
<dbReference type="InterPro" id="IPR036188">
    <property type="entry name" value="FAD/NAD-bd_sf"/>
</dbReference>